<evidence type="ECO:0000313" key="13">
    <source>
        <dbReference type="Proteomes" id="UP001605261"/>
    </source>
</evidence>
<dbReference type="InterPro" id="IPR045584">
    <property type="entry name" value="Pilin-like"/>
</dbReference>
<evidence type="ECO:0000313" key="12">
    <source>
        <dbReference type="EMBL" id="MFG6111386.1"/>
    </source>
</evidence>
<keyword evidence="3" id="KW-1003">Cell membrane</keyword>
<keyword evidence="4" id="KW-0488">Methylation</keyword>
<evidence type="ECO:0000256" key="7">
    <source>
        <dbReference type="ARBA" id="ARBA00022989"/>
    </source>
</evidence>
<keyword evidence="6" id="KW-0812">Transmembrane</keyword>
<keyword evidence="5" id="KW-0997">Cell inner membrane</keyword>
<evidence type="ECO:0000256" key="4">
    <source>
        <dbReference type="ARBA" id="ARBA00022481"/>
    </source>
</evidence>
<protein>
    <recommendedName>
        <fullName evidence="2">Type II secretion system protein H</fullName>
    </recommendedName>
    <alternativeName>
        <fullName evidence="10">General secretion pathway protein H</fullName>
    </alternativeName>
</protein>
<evidence type="ECO:0000256" key="1">
    <source>
        <dbReference type="ARBA" id="ARBA00004377"/>
    </source>
</evidence>
<reference evidence="12 13" key="1">
    <citation type="submission" date="2024-09" db="EMBL/GenBank/DDBJ databases">
        <authorList>
            <consortium name="All-Russian atlas of soil microorganisms"/>
            <consortium name="as a basis for the search for new antimicrobial producers and enzymes with unique properties"/>
            <person name="Sokolova E.A."/>
            <person name="Voronina E.N."/>
        </authorList>
    </citation>
    <scope>NUCLEOTIDE SEQUENCE [LARGE SCALE GENOMIC DNA]</scope>
    <source>
        <strain evidence="12 13">AF-22b-331.1</strain>
    </source>
</reference>
<accession>A0ABW7D3M0</accession>
<dbReference type="Pfam" id="PF12019">
    <property type="entry name" value="GspH"/>
    <property type="match status" value="1"/>
</dbReference>
<evidence type="ECO:0000256" key="3">
    <source>
        <dbReference type="ARBA" id="ARBA00022475"/>
    </source>
</evidence>
<dbReference type="EMBL" id="JBHGCJ010000020">
    <property type="protein sequence ID" value="MFG6111386.1"/>
    <property type="molecule type" value="Genomic_DNA"/>
</dbReference>
<keyword evidence="7" id="KW-1133">Transmembrane helix</keyword>
<evidence type="ECO:0000256" key="6">
    <source>
        <dbReference type="ARBA" id="ARBA00022692"/>
    </source>
</evidence>
<comment type="subcellular location">
    <subcellularLocation>
        <location evidence="1">Cell inner membrane</location>
        <topology evidence="1">Single-pass membrane protein</topology>
    </subcellularLocation>
</comment>
<dbReference type="SUPFAM" id="SSF54523">
    <property type="entry name" value="Pili subunits"/>
    <property type="match status" value="1"/>
</dbReference>
<evidence type="ECO:0000256" key="5">
    <source>
        <dbReference type="ARBA" id="ARBA00022519"/>
    </source>
</evidence>
<gene>
    <name evidence="12" type="ORF">ACEU0G_001721</name>
</gene>
<evidence type="ECO:0000256" key="10">
    <source>
        <dbReference type="ARBA" id="ARBA00030775"/>
    </source>
</evidence>
<proteinExistence type="inferred from homology"/>
<comment type="similarity">
    <text evidence="9">Belongs to the GSP H family.</text>
</comment>
<keyword evidence="13" id="KW-1185">Reference proteome</keyword>
<dbReference type="InterPro" id="IPR022346">
    <property type="entry name" value="T2SS_GspH"/>
</dbReference>
<evidence type="ECO:0000256" key="9">
    <source>
        <dbReference type="ARBA" id="ARBA00025772"/>
    </source>
</evidence>
<comment type="caution">
    <text evidence="12">The sequence shown here is derived from an EMBL/GenBank/DDBJ whole genome shotgun (WGS) entry which is preliminary data.</text>
</comment>
<organism evidence="12 13">
    <name type="scientific">Stenotrophomonas nematodicola</name>
    <dbReference type="NCBI Taxonomy" id="2656746"/>
    <lineage>
        <taxon>Bacteria</taxon>
        <taxon>Pseudomonadati</taxon>
        <taxon>Pseudomonadota</taxon>
        <taxon>Gammaproteobacteria</taxon>
        <taxon>Lysobacterales</taxon>
        <taxon>Lysobacteraceae</taxon>
        <taxon>Stenotrophomonas</taxon>
    </lineage>
</organism>
<dbReference type="Gene3D" id="3.55.40.10">
    <property type="entry name" value="minor pseudopilin epsh domain"/>
    <property type="match status" value="1"/>
</dbReference>
<evidence type="ECO:0000256" key="2">
    <source>
        <dbReference type="ARBA" id="ARBA00021549"/>
    </source>
</evidence>
<evidence type="ECO:0000256" key="8">
    <source>
        <dbReference type="ARBA" id="ARBA00023136"/>
    </source>
</evidence>
<sequence length="183" mass="20032">MPLPPPRAAPPRLHGWTLIETMVTLLVLALLCAVALPDVRALLDRQRAASARHLLSTDLAFARLSALQRHEEVSVCASADGRHCTDVDSWGHGWIVYVAGPRATTPAAAGDILRQQRWQPPAGWRIVSSAGRGRLRYLRDGRAYGTNLSLRICRDDRLLGRVVVNNSGRVRSEVHDAPGGCPR</sequence>
<evidence type="ECO:0000259" key="11">
    <source>
        <dbReference type="Pfam" id="PF12019"/>
    </source>
</evidence>
<name>A0ABW7D3M0_9GAMM</name>
<dbReference type="Proteomes" id="UP001605261">
    <property type="component" value="Unassembled WGS sequence"/>
</dbReference>
<feature type="domain" description="General secretion pathway GspH" evidence="11">
    <location>
        <begin position="55"/>
        <end position="168"/>
    </location>
</feature>
<dbReference type="RefSeq" id="WP_394164673.1">
    <property type="nucleotide sequence ID" value="NZ_JBHGCJ010000020.1"/>
</dbReference>
<keyword evidence="8" id="KW-0472">Membrane</keyword>